<dbReference type="EMBL" id="LNIX01000002">
    <property type="protein sequence ID" value="OXA60272.1"/>
    <property type="molecule type" value="Genomic_DNA"/>
</dbReference>
<accession>A0A226ERN2</accession>
<dbReference type="Proteomes" id="UP000198287">
    <property type="component" value="Unassembled WGS sequence"/>
</dbReference>
<comment type="subunit">
    <text evidence="4 8">Homotetramer.</text>
</comment>
<dbReference type="OMA" id="RFSFSTY"/>
<dbReference type="GO" id="GO:0006144">
    <property type="term" value="P:purine nucleobase metabolic process"/>
    <property type="evidence" value="ECO:0007669"/>
    <property type="project" value="UniProtKB-KW"/>
</dbReference>
<protein>
    <recommendedName>
        <fullName evidence="8">5-hydroxyisourate hydrolase</fullName>
        <shortName evidence="8">HIU hydrolase</shortName>
        <shortName evidence="8">HIUHase</shortName>
        <ecNumber evidence="8">3.5.2.17</ecNumber>
    </recommendedName>
</protein>
<dbReference type="PANTHER" id="PTHR10395:SF7">
    <property type="entry name" value="5-HYDROXYISOURATE HYDROLASE"/>
    <property type="match status" value="1"/>
</dbReference>
<feature type="binding site" evidence="7">
    <location>
        <position position="143"/>
    </location>
    <ligand>
        <name>substrate</name>
    </ligand>
</feature>
<evidence type="ECO:0000256" key="8">
    <source>
        <dbReference type="RuleBase" id="RU361270"/>
    </source>
</evidence>
<name>A0A226ERN2_FOLCA</name>
<dbReference type="NCBIfam" id="TIGR02962">
    <property type="entry name" value="hdxy_isourate"/>
    <property type="match status" value="1"/>
</dbReference>
<feature type="binding site" evidence="7">
    <location>
        <position position="79"/>
    </location>
    <ligand>
        <name>substrate</name>
    </ligand>
</feature>
<organism evidence="10 11">
    <name type="scientific">Folsomia candida</name>
    <name type="common">Springtail</name>
    <dbReference type="NCBI Taxonomy" id="158441"/>
    <lineage>
        <taxon>Eukaryota</taxon>
        <taxon>Metazoa</taxon>
        <taxon>Ecdysozoa</taxon>
        <taxon>Arthropoda</taxon>
        <taxon>Hexapoda</taxon>
        <taxon>Collembola</taxon>
        <taxon>Entomobryomorpha</taxon>
        <taxon>Isotomoidea</taxon>
        <taxon>Isotomidae</taxon>
        <taxon>Proisotominae</taxon>
        <taxon>Folsomia</taxon>
    </lineage>
</organism>
<dbReference type="OrthoDB" id="10265230at2759"/>
<dbReference type="PANTHER" id="PTHR10395">
    <property type="entry name" value="URICASE AND TRANSTHYRETIN-RELATED"/>
    <property type="match status" value="1"/>
</dbReference>
<keyword evidence="6 8" id="KW-0378">Hydrolase</keyword>
<dbReference type="Pfam" id="PF00576">
    <property type="entry name" value="Transthyretin"/>
    <property type="match status" value="1"/>
</dbReference>
<dbReference type="AlphaFoldDB" id="A0A226ERN2"/>
<dbReference type="InterPro" id="IPR023416">
    <property type="entry name" value="Transthyretin/HIU_hydrolase_d"/>
</dbReference>
<proteinExistence type="inferred from homology"/>
<sequence>MLAPQRQNHDYYILVTGMILQHFFGCSNAQFPTDPQPLSLHVLDNEFGGNAANMPCRLYKFFNESFQLISSQNTNEDGRVLEFLPVAFFEPGVYRMWCDVKDYYTGRNLTTFFPALQITFDLEDPRKDYHIALLLSPYGFVTYRGI</sequence>
<evidence type="ECO:0000313" key="10">
    <source>
        <dbReference type="EMBL" id="OXA60272.1"/>
    </source>
</evidence>
<dbReference type="EC" id="3.5.2.17" evidence="8"/>
<reference evidence="10 11" key="1">
    <citation type="submission" date="2015-12" db="EMBL/GenBank/DDBJ databases">
        <title>The genome of Folsomia candida.</title>
        <authorList>
            <person name="Faddeeva A."/>
            <person name="Derks M.F."/>
            <person name="Anvar Y."/>
            <person name="Smit S."/>
            <person name="Van Straalen N."/>
            <person name="Roelofs D."/>
        </authorList>
    </citation>
    <scope>NUCLEOTIDE SEQUENCE [LARGE SCALE GENOMIC DNA]</scope>
    <source>
        <strain evidence="10 11">VU population</strain>
        <tissue evidence="10">Whole body</tissue>
    </source>
</reference>
<evidence type="ECO:0000256" key="7">
    <source>
        <dbReference type="PIRSR" id="PIRSR600895-51"/>
    </source>
</evidence>
<dbReference type="GO" id="GO:0033971">
    <property type="term" value="F:hydroxyisourate hydrolase activity"/>
    <property type="evidence" value="ECO:0007669"/>
    <property type="project" value="UniProtKB-EC"/>
</dbReference>
<evidence type="ECO:0000256" key="1">
    <source>
        <dbReference type="ARBA" id="ARBA00001043"/>
    </source>
</evidence>
<evidence type="ECO:0000256" key="6">
    <source>
        <dbReference type="ARBA" id="ARBA00022801"/>
    </source>
</evidence>
<dbReference type="PRINTS" id="PR00189">
    <property type="entry name" value="TRNSTHYRETIN"/>
</dbReference>
<dbReference type="InterPro" id="IPR000895">
    <property type="entry name" value="Transthyretin/HIU_hydrolase"/>
</dbReference>
<comment type="catalytic activity">
    <reaction evidence="1 8">
        <text>5-hydroxyisourate + H2O = 5-hydroxy-2-oxo-4-ureido-2,5-dihydro-1H-imidazole-5-carboxylate + H(+)</text>
        <dbReference type="Rhea" id="RHEA:23736"/>
        <dbReference type="ChEBI" id="CHEBI:15377"/>
        <dbReference type="ChEBI" id="CHEBI:15378"/>
        <dbReference type="ChEBI" id="CHEBI:18072"/>
        <dbReference type="ChEBI" id="CHEBI:58639"/>
        <dbReference type="EC" id="3.5.2.17"/>
    </reaction>
</comment>
<evidence type="ECO:0000256" key="2">
    <source>
        <dbReference type="ARBA" id="ARBA00002704"/>
    </source>
</evidence>
<comment type="function">
    <text evidence="2">Catalyzes the hydrolysis of 5-hydroxyisourate (HIU) to 2-oxo-4-hydroxy-4-carboxy-5-ureidoimidazoline (OHCU).</text>
</comment>
<dbReference type="InterPro" id="IPR036817">
    <property type="entry name" value="Transthyretin/HIU_hydrolase_sf"/>
</dbReference>
<dbReference type="Gene3D" id="2.60.40.180">
    <property type="entry name" value="Transthyretin/hydroxyisourate hydrolase domain"/>
    <property type="match status" value="1"/>
</dbReference>
<keyword evidence="5 8" id="KW-0659">Purine metabolism</keyword>
<keyword evidence="11" id="KW-1185">Reference proteome</keyword>
<evidence type="ECO:0000313" key="11">
    <source>
        <dbReference type="Proteomes" id="UP000198287"/>
    </source>
</evidence>
<gene>
    <name evidence="10" type="ORF">Fcan01_05131</name>
</gene>
<dbReference type="SUPFAM" id="SSF49472">
    <property type="entry name" value="Transthyretin (synonym: prealbumin)"/>
    <property type="match status" value="1"/>
</dbReference>
<comment type="caution">
    <text evidence="10">The sequence shown here is derived from an EMBL/GenBank/DDBJ whole genome shotgun (WGS) entry which is preliminary data.</text>
</comment>
<comment type="similarity">
    <text evidence="3 8">Belongs to the transthyretin family. 5-hydroxyisourate hydrolase subfamily.</text>
</comment>
<evidence type="ECO:0000256" key="5">
    <source>
        <dbReference type="ARBA" id="ARBA00022631"/>
    </source>
</evidence>
<evidence type="ECO:0000256" key="4">
    <source>
        <dbReference type="ARBA" id="ARBA00011881"/>
    </source>
</evidence>
<feature type="domain" description="Transthyretin/hydroxyisourate hydrolase" evidence="9">
    <location>
        <begin position="38"/>
        <end position="145"/>
    </location>
</feature>
<evidence type="ECO:0000256" key="3">
    <source>
        <dbReference type="ARBA" id="ARBA00009850"/>
    </source>
</evidence>
<dbReference type="InterPro" id="IPR014306">
    <property type="entry name" value="Hydroxyisourate_hydrolase"/>
</dbReference>
<feature type="binding site" evidence="7">
    <location>
        <position position="41"/>
    </location>
    <ligand>
        <name>substrate</name>
    </ligand>
</feature>
<evidence type="ECO:0000259" key="9">
    <source>
        <dbReference type="Pfam" id="PF00576"/>
    </source>
</evidence>
<dbReference type="STRING" id="158441.A0A226ERN2"/>